<dbReference type="InterPro" id="IPR016032">
    <property type="entry name" value="Sig_transdc_resp-reg_C-effctor"/>
</dbReference>
<dbReference type="SUPFAM" id="SSF46894">
    <property type="entry name" value="C-terminal effector domain of the bipartite response regulators"/>
    <property type="match status" value="1"/>
</dbReference>
<feature type="DNA-binding region" description="OmpR/PhoB-type" evidence="2">
    <location>
        <begin position="2"/>
        <end position="113"/>
    </location>
</feature>
<gene>
    <name evidence="4" type="ORF">FRL26_08625</name>
</gene>
<name>A0A5Y5TCI0_SALER</name>
<proteinExistence type="predicted"/>
<dbReference type="GO" id="GO:0003677">
    <property type="term" value="F:DNA binding"/>
    <property type="evidence" value="ECO:0007669"/>
    <property type="project" value="UniProtKB-UniRule"/>
</dbReference>
<feature type="domain" description="OmpR/PhoB-type" evidence="3">
    <location>
        <begin position="2"/>
        <end position="113"/>
    </location>
</feature>
<evidence type="ECO:0000313" key="4">
    <source>
        <dbReference type="EMBL" id="ECK5213758.1"/>
    </source>
</evidence>
<dbReference type="SMART" id="SM00862">
    <property type="entry name" value="Trans_reg_C"/>
    <property type="match status" value="1"/>
</dbReference>
<reference evidence="4" key="1">
    <citation type="submission" date="2019-08" db="EMBL/GenBank/DDBJ databases">
        <authorList>
            <consortium name="PulseNet: The National Subtyping Network for Foodborne Disease Surveillance"/>
            <person name="Tarr C.L."/>
            <person name="Trees E."/>
            <person name="Katz L.S."/>
            <person name="Carleton-Romer H.A."/>
            <person name="Stroika S."/>
            <person name="Kucerova Z."/>
            <person name="Roache K.F."/>
            <person name="Sabol A.L."/>
            <person name="Besser J."/>
            <person name="Gerner-Smidt P."/>
        </authorList>
    </citation>
    <scope>NUCLEOTIDE SEQUENCE</scope>
    <source>
        <strain evidence="4">PNUSAS086289</strain>
    </source>
</reference>
<dbReference type="InterPro" id="IPR036388">
    <property type="entry name" value="WH-like_DNA-bd_sf"/>
</dbReference>
<keyword evidence="1 2" id="KW-0238">DNA-binding</keyword>
<organism evidence="4">
    <name type="scientific">Salmonella enterica</name>
    <name type="common">Salmonella choleraesuis</name>
    <dbReference type="NCBI Taxonomy" id="28901"/>
    <lineage>
        <taxon>Bacteria</taxon>
        <taxon>Pseudomonadati</taxon>
        <taxon>Pseudomonadota</taxon>
        <taxon>Gammaproteobacteria</taxon>
        <taxon>Enterobacterales</taxon>
        <taxon>Enterobacteriaceae</taxon>
        <taxon>Salmonella</taxon>
    </lineage>
</organism>
<dbReference type="PROSITE" id="PS51755">
    <property type="entry name" value="OMPR_PHOB"/>
    <property type="match status" value="1"/>
</dbReference>
<dbReference type="EMBL" id="AAJCCP010000007">
    <property type="protein sequence ID" value="ECK5213758.1"/>
    <property type="molecule type" value="Genomic_DNA"/>
</dbReference>
<dbReference type="AlphaFoldDB" id="A0A5Y5TCI0"/>
<accession>A0A5Y5TCI0</accession>
<protein>
    <recommendedName>
        <fullName evidence="3">OmpR/PhoB-type domain-containing protein</fullName>
    </recommendedName>
</protein>
<evidence type="ECO:0000259" key="3">
    <source>
        <dbReference type="PROSITE" id="PS51755"/>
    </source>
</evidence>
<dbReference type="Gene3D" id="1.10.10.10">
    <property type="entry name" value="Winged helix-like DNA-binding domain superfamily/Winged helix DNA-binding domain"/>
    <property type="match status" value="1"/>
</dbReference>
<sequence>MPGKYLLNNLIVFDTDARTLTLIGTPPNPEKQTTEQVLLHTPTSSCLELLVENQGAILPQDELLDRVWKKKGMVVSTHTVYQNISLIRRAFTQLGLCDDVVTTIPRRGMTLAMCIKVKRLNEEPDSGNIYSFTQNTPQDDSEDIEAPLSGYNSKARAKAAFAIAAASVAVLGAAAFSFGRHHKPNYMESYDLVALSTTACKVYVNDDIPRGRLEQILKDVGLECDKRPFNYVTAYAGVNRFSVISCVGDIAGSRPGCRSKFFLEGAK</sequence>
<dbReference type="CDD" id="cd00383">
    <property type="entry name" value="trans_reg_C"/>
    <property type="match status" value="1"/>
</dbReference>
<evidence type="ECO:0000256" key="2">
    <source>
        <dbReference type="PROSITE-ProRule" id="PRU01091"/>
    </source>
</evidence>
<dbReference type="RefSeq" id="WP_410002150.1">
    <property type="nucleotide sequence ID" value="NZ_BIMS01000012.1"/>
</dbReference>
<dbReference type="GO" id="GO:0000160">
    <property type="term" value="P:phosphorelay signal transduction system"/>
    <property type="evidence" value="ECO:0007669"/>
    <property type="project" value="InterPro"/>
</dbReference>
<comment type="caution">
    <text evidence="4">The sequence shown here is derived from an EMBL/GenBank/DDBJ whole genome shotgun (WGS) entry which is preliminary data.</text>
</comment>
<dbReference type="InterPro" id="IPR001867">
    <property type="entry name" value="OmpR/PhoB-type_DNA-bd"/>
</dbReference>
<dbReference type="GO" id="GO:0006355">
    <property type="term" value="P:regulation of DNA-templated transcription"/>
    <property type="evidence" value="ECO:0007669"/>
    <property type="project" value="InterPro"/>
</dbReference>
<dbReference type="Pfam" id="PF00486">
    <property type="entry name" value="Trans_reg_C"/>
    <property type="match status" value="1"/>
</dbReference>
<evidence type="ECO:0000256" key="1">
    <source>
        <dbReference type="ARBA" id="ARBA00023125"/>
    </source>
</evidence>